<evidence type="ECO:0000256" key="2">
    <source>
        <dbReference type="RuleBase" id="RU361173"/>
    </source>
</evidence>
<accession>A0A919QBE5</accession>
<evidence type="ECO:0000313" key="6">
    <source>
        <dbReference type="Proteomes" id="UP000640052"/>
    </source>
</evidence>
<dbReference type="PANTHER" id="PTHR31683">
    <property type="entry name" value="PECTATE LYASE 18-RELATED"/>
    <property type="match status" value="1"/>
</dbReference>
<comment type="similarity">
    <text evidence="2">Belongs to the polysaccharide lyase 1 family.</text>
</comment>
<name>A0A919QBE5_9ACTN</name>
<keyword evidence="2" id="KW-0624">Polysaccharide degradation</keyword>
<protein>
    <submittedName>
        <fullName evidence="5">Pectate lyase</fullName>
    </submittedName>
</protein>
<dbReference type="PROSITE" id="PS51257">
    <property type="entry name" value="PROKAR_LIPOPROTEIN"/>
    <property type="match status" value="1"/>
</dbReference>
<keyword evidence="1 2" id="KW-0456">Lyase</keyword>
<dbReference type="InterPro" id="IPR045032">
    <property type="entry name" value="PEL"/>
</dbReference>
<keyword evidence="2" id="KW-0964">Secreted</keyword>
<dbReference type="RefSeq" id="WP_204041030.1">
    <property type="nucleotide sequence ID" value="NZ_BOOA01000017.1"/>
</dbReference>
<evidence type="ECO:0000313" key="5">
    <source>
        <dbReference type="EMBL" id="GIH24255.1"/>
    </source>
</evidence>
<comment type="subcellular location">
    <subcellularLocation>
        <location evidence="2">Secreted</location>
    </subcellularLocation>
</comment>
<keyword evidence="6" id="KW-1185">Reference proteome</keyword>
<feature type="domain" description="Pectate lyase" evidence="4">
    <location>
        <begin position="86"/>
        <end position="346"/>
    </location>
</feature>
<dbReference type="Gene3D" id="2.160.20.10">
    <property type="entry name" value="Single-stranded right-handed beta-helix, Pectin lyase-like"/>
    <property type="match status" value="1"/>
</dbReference>
<evidence type="ECO:0000259" key="4">
    <source>
        <dbReference type="SMART" id="SM00656"/>
    </source>
</evidence>
<feature type="signal peptide" evidence="3">
    <location>
        <begin position="1"/>
        <end position="23"/>
    </location>
</feature>
<dbReference type="SMART" id="SM00656">
    <property type="entry name" value="Amb_all"/>
    <property type="match status" value="1"/>
</dbReference>
<keyword evidence="3" id="KW-0732">Signal</keyword>
<dbReference type="EMBL" id="BOOA01000017">
    <property type="protein sequence ID" value="GIH24255.1"/>
    <property type="molecule type" value="Genomic_DNA"/>
</dbReference>
<dbReference type="PANTHER" id="PTHR31683:SF18">
    <property type="entry name" value="PECTATE LYASE 21-RELATED"/>
    <property type="match status" value="1"/>
</dbReference>
<dbReference type="InterPro" id="IPR011050">
    <property type="entry name" value="Pectin_lyase_fold/virulence"/>
</dbReference>
<dbReference type="InterPro" id="IPR002022">
    <property type="entry name" value="Pec_lyase"/>
</dbReference>
<evidence type="ECO:0000256" key="3">
    <source>
        <dbReference type="SAM" id="SignalP"/>
    </source>
</evidence>
<feature type="chain" id="PRO_5039314001" evidence="3">
    <location>
        <begin position="24"/>
        <end position="424"/>
    </location>
</feature>
<comment type="caution">
    <text evidence="5">The sequence shown here is derived from an EMBL/GenBank/DDBJ whole genome shotgun (WGS) entry which is preliminary data.</text>
</comment>
<reference evidence="5" key="1">
    <citation type="submission" date="2021-01" db="EMBL/GenBank/DDBJ databases">
        <title>Whole genome shotgun sequence of Acrocarpospora phusangensis NBRC 108782.</title>
        <authorList>
            <person name="Komaki H."/>
            <person name="Tamura T."/>
        </authorList>
    </citation>
    <scope>NUCLEOTIDE SEQUENCE</scope>
    <source>
        <strain evidence="5">NBRC 108782</strain>
    </source>
</reference>
<dbReference type="SUPFAM" id="SSF51126">
    <property type="entry name" value="Pectin lyase-like"/>
    <property type="match status" value="1"/>
</dbReference>
<gene>
    <name evidence="5" type="primary">pel</name>
    <name evidence="5" type="ORF">Aph01nite_25650</name>
</gene>
<dbReference type="AlphaFoldDB" id="A0A919QBE5"/>
<dbReference type="GO" id="GO:0030570">
    <property type="term" value="F:pectate lyase activity"/>
    <property type="evidence" value="ECO:0007669"/>
    <property type="project" value="InterPro"/>
</dbReference>
<organism evidence="5 6">
    <name type="scientific">Acrocarpospora phusangensis</name>
    <dbReference type="NCBI Taxonomy" id="1070424"/>
    <lineage>
        <taxon>Bacteria</taxon>
        <taxon>Bacillati</taxon>
        <taxon>Actinomycetota</taxon>
        <taxon>Actinomycetes</taxon>
        <taxon>Streptosporangiales</taxon>
        <taxon>Streptosporangiaceae</taxon>
        <taxon>Acrocarpospora</taxon>
    </lineage>
</organism>
<dbReference type="GO" id="GO:0005576">
    <property type="term" value="C:extracellular region"/>
    <property type="evidence" value="ECO:0007669"/>
    <property type="project" value="UniProtKB-SubCell"/>
</dbReference>
<evidence type="ECO:0000256" key="1">
    <source>
        <dbReference type="ARBA" id="ARBA00023239"/>
    </source>
</evidence>
<sequence length="424" mass="45366">MRKTALATALLAVSCLLTAPAAAVDLGRQTLPAGDGWGSEGAGTTGGSAATTIHQVSTRSQFVTALAAPGPKIIYVKGVVDGNTDDAGRKLTCASYARNGYTLAGYLAAYDPATWGTADPSGPMEDARAASAAAQTAHIKRKVGANTTIVGLPGAVLRGFNLHVDKVDNVIIRNITFEDAYDCFPQWDPTDGATGNWNSLYDNISVTGSTHVWADHNTFTDGRNPDSAQPVYFGRPYQVHDGQLDITNGSDFVTVSWNVFRGHDKTMLIGSTNNPAQDLGKLRVTVHHNAFDTTLQRLPRVRFGQVHVYNNYYEIPDAEDFVYALGVGVQSQIFAENNFFRLGRAVDPATLLYNWGGTALTTRGDVLRVGGKVTPIDLVAVYNAKNDPDFLPDAGWTPTLHTAVEPAEDVRRSVSRHAGAGEVS</sequence>
<keyword evidence="2" id="KW-0119">Carbohydrate metabolism</keyword>
<dbReference type="InterPro" id="IPR012334">
    <property type="entry name" value="Pectin_lyas_fold"/>
</dbReference>
<dbReference type="Pfam" id="PF00544">
    <property type="entry name" value="Pectate_lyase_4"/>
    <property type="match status" value="1"/>
</dbReference>
<dbReference type="GO" id="GO:0000272">
    <property type="term" value="P:polysaccharide catabolic process"/>
    <property type="evidence" value="ECO:0007669"/>
    <property type="project" value="UniProtKB-KW"/>
</dbReference>
<proteinExistence type="inferred from homology"/>
<dbReference type="Proteomes" id="UP000640052">
    <property type="component" value="Unassembled WGS sequence"/>
</dbReference>